<comment type="subcellular location">
    <subcellularLocation>
        <location evidence="1">Membrane</location>
        <topology evidence="1">Multi-pass membrane protein</topology>
    </subcellularLocation>
</comment>
<name>A0ABY3CAY8_9GAMM</name>
<keyword evidence="8" id="KW-1185">Reference proteome</keyword>
<evidence type="ECO:0000259" key="6">
    <source>
        <dbReference type="PROSITE" id="PS50801"/>
    </source>
</evidence>
<dbReference type="Pfam" id="PF01740">
    <property type="entry name" value="STAS"/>
    <property type="match status" value="1"/>
</dbReference>
<feature type="transmembrane region" description="Helical" evidence="5">
    <location>
        <begin position="410"/>
        <end position="433"/>
    </location>
</feature>
<dbReference type="InterPro" id="IPR036513">
    <property type="entry name" value="STAS_dom_sf"/>
</dbReference>
<feature type="transmembrane region" description="Helical" evidence="5">
    <location>
        <begin position="377"/>
        <end position="398"/>
    </location>
</feature>
<dbReference type="InterPro" id="IPR001902">
    <property type="entry name" value="SLC26A/SulP_fam"/>
</dbReference>
<evidence type="ECO:0000313" key="8">
    <source>
        <dbReference type="Proteomes" id="UP000733744"/>
    </source>
</evidence>
<dbReference type="PANTHER" id="PTHR11814">
    <property type="entry name" value="SULFATE TRANSPORTER"/>
    <property type="match status" value="1"/>
</dbReference>
<feature type="transmembrane region" description="Helical" evidence="5">
    <location>
        <begin position="82"/>
        <end position="99"/>
    </location>
</feature>
<feature type="domain" description="STAS" evidence="6">
    <location>
        <begin position="460"/>
        <end position="574"/>
    </location>
</feature>
<dbReference type="PROSITE" id="PS01130">
    <property type="entry name" value="SLC26A"/>
    <property type="match status" value="1"/>
</dbReference>
<dbReference type="InterPro" id="IPR002645">
    <property type="entry name" value="STAS_dom"/>
</dbReference>
<reference evidence="7 8" key="1">
    <citation type="journal article" date="2019" name="Antonie Van Leeuwenhoek">
        <title>Description of 'Ca. Methylobacter oryzae' KRF1, a novel species from the environmentally important Methylobacter clade 2.</title>
        <authorList>
            <person name="Khatri K."/>
            <person name="Mohite J.A."/>
            <person name="Pandit P.S."/>
            <person name="Bahulikar R."/>
            <person name="Rahalkar M.C."/>
        </authorList>
    </citation>
    <scope>NUCLEOTIDE SEQUENCE [LARGE SCALE GENOMIC DNA]</scope>
    <source>
        <strain evidence="7 8">KRF1</strain>
    </source>
</reference>
<keyword evidence="4 5" id="KW-0472">Membrane</keyword>
<evidence type="ECO:0000256" key="3">
    <source>
        <dbReference type="ARBA" id="ARBA00022989"/>
    </source>
</evidence>
<dbReference type="Gene3D" id="3.30.750.24">
    <property type="entry name" value="STAS domain"/>
    <property type="match status" value="1"/>
</dbReference>
<evidence type="ECO:0000256" key="4">
    <source>
        <dbReference type="ARBA" id="ARBA00023136"/>
    </source>
</evidence>
<organism evidence="7 8">
    <name type="scientific">Candidatus Methylobacter oryzae</name>
    <dbReference type="NCBI Taxonomy" id="2497749"/>
    <lineage>
        <taxon>Bacteria</taxon>
        <taxon>Pseudomonadati</taxon>
        <taxon>Pseudomonadota</taxon>
        <taxon>Gammaproteobacteria</taxon>
        <taxon>Methylococcales</taxon>
        <taxon>Methylococcaceae</taxon>
        <taxon>Methylobacter</taxon>
    </lineage>
</organism>
<evidence type="ECO:0000256" key="5">
    <source>
        <dbReference type="SAM" id="Phobius"/>
    </source>
</evidence>
<dbReference type="Proteomes" id="UP000733744">
    <property type="component" value="Unassembled WGS sequence"/>
</dbReference>
<feature type="transmembrane region" description="Helical" evidence="5">
    <location>
        <begin position="273"/>
        <end position="291"/>
    </location>
</feature>
<dbReference type="InterPro" id="IPR018045">
    <property type="entry name" value="S04_transporter_CS"/>
</dbReference>
<dbReference type="CDD" id="cd07042">
    <property type="entry name" value="STAS_SulP_like_sulfate_transporter"/>
    <property type="match status" value="1"/>
</dbReference>
<feature type="transmembrane region" description="Helical" evidence="5">
    <location>
        <begin position="180"/>
        <end position="202"/>
    </location>
</feature>
<gene>
    <name evidence="7" type="ORF">EKO24_009515</name>
</gene>
<evidence type="ECO:0000256" key="2">
    <source>
        <dbReference type="ARBA" id="ARBA00022692"/>
    </source>
</evidence>
<dbReference type="RefSeq" id="WP_127030020.1">
    <property type="nucleotide sequence ID" value="NZ_RYFG02000087.1"/>
</dbReference>
<evidence type="ECO:0000313" key="7">
    <source>
        <dbReference type="EMBL" id="TRW95835.1"/>
    </source>
</evidence>
<comment type="caution">
    <text evidence="7">The sequence shown here is derived from an EMBL/GenBank/DDBJ whole genome shotgun (WGS) entry which is preliminary data.</text>
</comment>
<proteinExistence type="predicted"/>
<dbReference type="SUPFAM" id="SSF52091">
    <property type="entry name" value="SpoIIaa-like"/>
    <property type="match status" value="1"/>
</dbReference>
<dbReference type="InterPro" id="IPR011547">
    <property type="entry name" value="SLC26A/SulP_dom"/>
</dbReference>
<feature type="transmembrane region" description="Helical" evidence="5">
    <location>
        <begin position="222"/>
        <end position="242"/>
    </location>
</feature>
<dbReference type="NCBIfam" id="TIGR00815">
    <property type="entry name" value="sulP"/>
    <property type="match status" value="1"/>
</dbReference>
<protein>
    <submittedName>
        <fullName evidence="7">SulP family inorganic anion transporter</fullName>
    </submittedName>
</protein>
<feature type="transmembrane region" description="Helical" evidence="5">
    <location>
        <begin position="312"/>
        <end position="331"/>
    </location>
</feature>
<dbReference type="EMBL" id="RYFG02000087">
    <property type="protein sequence ID" value="TRW95835.1"/>
    <property type="molecule type" value="Genomic_DNA"/>
</dbReference>
<accession>A0ABY3CAY8</accession>
<feature type="transmembrane region" description="Helical" evidence="5">
    <location>
        <begin position="351"/>
        <end position="370"/>
    </location>
</feature>
<sequence>MPHSKSNNLRLIEFFPITGWLKSYTRQELNSDLFAGTITAILLVPQGIAYAIMAGLPPQLGLYASILPPVTYALFGTSRTLSVGPVSIAAIMIASALSAPEISALGNPVQSALMLSAESGIIMLLMALLRMGGLVNFISHPVLTGFTSGASLLIIGSQLPQLLGLKAPSCGVELACYSEYLAGIVPATLLIGLIAIGLLIFFGKPLVFILKNAGMQPYLITAISKCGPLLTIMLATLAVAYFDLKAQQHIAVVGNVPSGFPKLNFDFSPIEKWYALLPYSGFIALIAYIESVAIAKVTANFRGEKIVPNQELIALSISNLTAAVSGGMPVAGGFSRTMVNFAAGARTQMAMLIAAAMLALAVIFFSPWFANIPKAALAAIILVAIIPLVKLSDIIHTWRYDRGDGIAEAATLLGVLVYGIEEGIMLGIILTLISHLRKTSQPHIAVVGRIPGTAHYRNIKRHQVETWPHLLLLRIDESITFANINYIEEFINAELSRQPDLKHIVLIFASISDIDTTALEILENLNHSLQAAKITLHISEAKGPVLDKLEKTDFIKQLQPGKAFFHTEDAVRELSKDGALSL</sequence>
<dbReference type="PROSITE" id="PS50801">
    <property type="entry name" value="STAS"/>
    <property type="match status" value="1"/>
</dbReference>
<feature type="transmembrane region" description="Helical" evidence="5">
    <location>
        <begin position="141"/>
        <end position="160"/>
    </location>
</feature>
<keyword evidence="2 5" id="KW-0812">Transmembrane</keyword>
<keyword evidence="3 5" id="KW-1133">Transmembrane helix</keyword>
<feature type="transmembrane region" description="Helical" evidence="5">
    <location>
        <begin position="33"/>
        <end position="53"/>
    </location>
</feature>
<evidence type="ECO:0000256" key="1">
    <source>
        <dbReference type="ARBA" id="ARBA00004141"/>
    </source>
</evidence>
<dbReference type="Pfam" id="PF00916">
    <property type="entry name" value="Sulfate_transp"/>
    <property type="match status" value="1"/>
</dbReference>